<sequence>MPTNPAESATTPAKPVKSAKRANQLPTNAIALAEVATNAAKAWQSSELPGLLWLTKADFASQAAAFADSRDEADAAGDARTPQSKRLKTLDTLLDKSLRYVKGYLAEANDDKTAYYGEFGIEKSGSTYRLPKARPERVKALGKLLKALKAHKFDKNKYGTAHWEPLVTEYKQLVQDSTDTSGERSGKVSTKDQGEEQVRKALRALIHHIKAQFPDTFEAKLREFGFQKESY</sequence>
<organism evidence="2 3">
    <name type="scientific">Hymenobacter aquaticus</name>
    <dbReference type="NCBI Taxonomy" id="1867101"/>
    <lineage>
        <taxon>Bacteria</taxon>
        <taxon>Pseudomonadati</taxon>
        <taxon>Bacteroidota</taxon>
        <taxon>Cytophagia</taxon>
        <taxon>Cytophagales</taxon>
        <taxon>Hymenobacteraceae</taxon>
        <taxon>Hymenobacter</taxon>
    </lineage>
</organism>
<keyword evidence="3" id="KW-1185">Reference proteome</keyword>
<name>A0A4Z0PVH5_9BACT</name>
<dbReference type="EMBL" id="SRLC01000002">
    <property type="protein sequence ID" value="TGE21284.1"/>
    <property type="molecule type" value="Genomic_DNA"/>
</dbReference>
<evidence type="ECO:0000313" key="2">
    <source>
        <dbReference type="EMBL" id="TGE21284.1"/>
    </source>
</evidence>
<evidence type="ECO:0000256" key="1">
    <source>
        <dbReference type="SAM" id="MobiDB-lite"/>
    </source>
</evidence>
<feature type="region of interest" description="Disordered" evidence="1">
    <location>
        <begin position="1"/>
        <end position="22"/>
    </location>
</feature>
<dbReference type="RefSeq" id="WP_135463834.1">
    <property type="nucleotide sequence ID" value="NZ_SRLC01000002.1"/>
</dbReference>
<proteinExistence type="predicted"/>
<dbReference type="Proteomes" id="UP000297549">
    <property type="component" value="Unassembled WGS sequence"/>
</dbReference>
<protein>
    <submittedName>
        <fullName evidence="2">Uncharacterized protein</fullName>
    </submittedName>
</protein>
<reference evidence="2 3" key="1">
    <citation type="submission" date="2019-04" db="EMBL/GenBank/DDBJ databases">
        <authorList>
            <person name="Feng G."/>
            <person name="Zhang J."/>
            <person name="Zhu H."/>
        </authorList>
    </citation>
    <scope>NUCLEOTIDE SEQUENCE [LARGE SCALE GENOMIC DNA]</scope>
    <source>
        <strain evidence="2 3">JCM 31653</strain>
    </source>
</reference>
<evidence type="ECO:0000313" key="3">
    <source>
        <dbReference type="Proteomes" id="UP000297549"/>
    </source>
</evidence>
<dbReference type="OrthoDB" id="880376at2"/>
<dbReference type="AlphaFoldDB" id="A0A4Z0PVH5"/>
<gene>
    <name evidence="2" type="ORF">E5K00_13400</name>
</gene>
<feature type="compositionally biased region" description="Polar residues" evidence="1">
    <location>
        <begin position="1"/>
        <end position="11"/>
    </location>
</feature>
<comment type="caution">
    <text evidence="2">The sequence shown here is derived from an EMBL/GenBank/DDBJ whole genome shotgun (WGS) entry which is preliminary data.</text>
</comment>
<accession>A0A4Z0PVH5</accession>